<evidence type="ECO:0000259" key="2">
    <source>
        <dbReference type="PROSITE" id="PS51462"/>
    </source>
</evidence>
<keyword evidence="1" id="KW-0378">Hydrolase</keyword>
<gene>
    <name evidence="3" type="ORF">FD20_GL000540</name>
</gene>
<dbReference type="Pfam" id="PF00293">
    <property type="entry name" value="NUDIX"/>
    <property type="match status" value="1"/>
</dbReference>
<reference evidence="3 4" key="1">
    <citation type="journal article" date="2015" name="Genome Announc.">
        <title>Expanding the biotechnology potential of lactobacilli through comparative genomics of 213 strains and associated genera.</title>
        <authorList>
            <person name="Sun Z."/>
            <person name="Harris H.M."/>
            <person name="McCann A."/>
            <person name="Guo C."/>
            <person name="Argimon S."/>
            <person name="Zhang W."/>
            <person name="Yang X."/>
            <person name="Jeffery I.B."/>
            <person name="Cooney J.C."/>
            <person name="Kagawa T.F."/>
            <person name="Liu W."/>
            <person name="Song Y."/>
            <person name="Salvetti E."/>
            <person name="Wrobel A."/>
            <person name="Rasinkangas P."/>
            <person name="Parkhill J."/>
            <person name="Rea M.C."/>
            <person name="O'Sullivan O."/>
            <person name="Ritari J."/>
            <person name="Douillard F.P."/>
            <person name="Paul Ross R."/>
            <person name="Yang R."/>
            <person name="Briner A.E."/>
            <person name="Felis G.E."/>
            <person name="de Vos W.M."/>
            <person name="Barrangou R."/>
            <person name="Klaenhammer T.R."/>
            <person name="Caufield P.W."/>
            <person name="Cui Y."/>
            <person name="Zhang H."/>
            <person name="O'Toole P.W."/>
        </authorList>
    </citation>
    <scope>NUCLEOTIDE SEQUENCE [LARGE SCALE GENOMIC DNA]</scope>
    <source>
        <strain evidence="3 4">DSM 19971</strain>
    </source>
</reference>
<sequence>MNIKSYILELIDGLADKELPWVDMMKLEQIKKKILAADGNDLRNRKSPLHLSASAVVFKGQDCFFILHPYLKEVLLPAGHVENAETPFACAIREFKEETGREVKFNTGEQENLLDINLIHIPHNPLKNESSHFHIDLRYRLFSDSKHQENVEAELPVYLLKEKEAPDEFKKYYYINKG</sequence>
<dbReference type="Gene3D" id="3.90.79.10">
    <property type="entry name" value="Nucleoside Triphosphate Pyrophosphohydrolase"/>
    <property type="match status" value="1"/>
</dbReference>
<dbReference type="PROSITE" id="PS00893">
    <property type="entry name" value="NUDIX_BOX"/>
    <property type="match status" value="1"/>
</dbReference>
<dbReference type="AlphaFoldDB" id="A0A0R1Q310"/>
<evidence type="ECO:0000256" key="1">
    <source>
        <dbReference type="ARBA" id="ARBA00022801"/>
    </source>
</evidence>
<protein>
    <recommendedName>
        <fullName evidence="2">Nudix hydrolase domain-containing protein</fullName>
    </recommendedName>
</protein>
<name>A0A0R1Q310_9LACO</name>
<organism evidence="3 4">
    <name type="scientific">Liquorilactobacillus uvarum DSM 19971</name>
    <dbReference type="NCBI Taxonomy" id="1423812"/>
    <lineage>
        <taxon>Bacteria</taxon>
        <taxon>Bacillati</taxon>
        <taxon>Bacillota</taxon>
        <taxon>Bacilli</taxon>
        <taxon>Lactobacillales</taxon>
        <taxon>Lactobacillaceae</taxon>
        <taxon>Liquorilactobacillus</taxon>
    </lineage>
</organism>
<keyword evidence="4" id="KW-1185">Reference proteome</keyword>
<dbReference type="PROSITE" id="PS51462">
    <property type="entry name" value="NUDIX"/>
    <property type="match status" value="1"/>
</dbReference>
<comment type="caution">
    <text evidence="3">The sequence shown here is derived from an EMBL/GenBank/DDBJ whole genome shotgun (WGS) entry which is preliminary data.</text>
</comment>
<dbReference type="InterPro" id="IPR000086">
    <property type="entry name" value="NUDIX_hydrolase_dom"/>
</dbReference>
<evidence type="ECO:0000313" key="3">
    <source>
        <dbReference type="EMBL" id="KRL37204.1"/>
    </source>
</evidence>
<dbReference type="InterPro" id="IPR020084">
    <property type="entry name" value="NUDIX_hydrolase_CS"/>
</dbReference>
<proteinExistence type="predicted"/>
<dbReference type="STRING" id="1423812.FD20_GL000540"/>
<dbReference type="Proteomes" id="UP000051155">
    <property type="component" value="Unassembled WGS sequence"/>
</dbReference>
<dbReference type="EMBL" id="AZEG01000014">
    <property type="protein sequence ID" value="KRL37204.1"/>
    <property type="molecule type" value="Genomic_DNA"/>
</dbReference>
<dbReference type="GO" id="GO:0016787">
    <property type="term" value="F:hydrolase activity"/>
    <property type="evidence" value="ECO:0007669"/>
    <property type="project" value="UniProtKB-KW"/>
</dbReference>
<feature type="domain" description="Nudix hydrolase" evidence="2">
    <location>
        <begin position="48"/>
        <end position="178"/>
    </location>
</feature>
<dbReference type="InterPro" id="IPR015797">
    <property type="entry name" value="NUDIX_hydrolase-like_dom_sf"/>
</dbReference>
<accession>A0A0R1Q310</accession>
<dbReference type="PATRIC" id="fig|1423812.3.peg.577"/>
<evidence type="ECO:0000313" key="4">
    <source>
        <dbReference type="Proteomes" id="UP000051155"/>
    </source>
</evidence>
<dbReference type="SUPFAM" id="SSF55811">
    <property type="entry name" value="Nudix"/>
    <property type="match status" value="1"/>
</dbReference>